<name>A0ABT0GHC8_9GAMM</name>
<dbReference type="GO" id="GO:0016301">
    <property type="term" value="F:kinase activity"/>
    <property type="evidence" value="ECO:0007669"/>
    <property type="project" value="UniProtKB-KW"/>
</dbReference>
<keyword evidence="1" id="KW-0812">Transmembrane</keyword>
<feature type="transmembrane region" description="Helical" evidence="1">
    <location>
        <begin position="55"/>
        <end position="77"/>
    </location>
</feature>
<dbReference type="PANTHER" id="PTHR34220:SF7">
    <property type="entry name" value="SENSOR HISTIDINE KINASE YPDA"/>
    <property type="match status" value="1"/>
</dbReference>
<gene>
    <name evidence="3" type="ORF">M0G41_09700</name>
</gene>
<dbReference type="Pfam" id="PF06580">
    <property type="entry name" value="His_kinase"/>
    <property type="match status" value="1"/>
</dbReference>
<proteinExistence type="predicted"/>
<accession>A0ABT0GHC8</accession>
<comment type="caution">
    <text evidence="3">The sequence shown here is derived from an EMBL/GenBank/DDBJ whole genome shotgun (WGS) entry which is preliminary data.</text>
</comment>
<dbReference type="SUPFAM" id="SSF55874">
    <property type="entry name" value="ATPase domain of HSP90 chaperone/DNA topoisomerase II/histidine kinase"/>
    <property type="match status" value="1"/>
</dbReference>
<feature type="transmembrane region" description="Helical" evidence="1">
    <location>
        <begin position="31"/>
        <end position="49"/>
    </location>
</feature>
<evidence type="ECO:0000313" key="4">
    <source>
        <dbReference type="Proteomes" id="UP001431449"/>
    </source>
</evidence>
<dbReference type="InterPro" id="IPR010559">
    <property type="entry name" value="Sig_transdc_His_kin_internal"/>
</dbReference>
<evidence type="ECO:0000259" key="2">
    <source>
        <dbReference type="Pfam" id="PF06580"/>
    </source>
</evidence>
<dbReference type="Gene3D" id="3.30.565.10">
    <property type="entry name" value="Histidine kinase-like ATPase, C-terminal domain"/>
    <property type="match status" value="1"/>
</dbReference>
<keyword evidence="3" id="KW-0808">Transferase</keyword>
<feature type="domain" description="Signal transduction histidine kinase internal region" evidence="2">
    <location>
        <begin position="167"/>
        <end position="244"/>
    </location>
</feature>
<reference evidence="3" key="1">
    <citation type="submission" date="2022-04" db="EMBL/GenBank/DDBJ databases">
        <title>Lysobacter sp. CAU 1642 isolated from sea sand.</title>
        <authorList>
            <person name="Kim W."/>
        </authorList>
    </citation>
    <scope>NUCLEOTIDE SEQUENCE</scope>
    <source>
        <strain evidence="3">CAU 1642</strain>
    </source>
</reference>
<dbReference type="InterPro" id="IPR036890">
    <property type="entry name" value="HATPase_C_sf"/>
</dbReference>
<sequence>MLTHRWERWRRHWHRAWATPFEPADFCRAKILFTTLVAAELVVVVLWLAPSGLQGGGPFFAASALALWLAVLCAVLLCKMRDPLRRLPLPAGALVAWALPVLATLLACALVVELSDVLIVPGSEDGLGAELVWRSGAICAVLSAFLLRYFHVQELWLRNERAQARAAVDALQARIRPHFLFNSMNSIASLVRHDPETAERAVEDLADLFRAALGAGDGMCGLDEELALCRQYLAIEKLRLAERLEVDWRLDESLVGRVRVPKLSIQPLIENAVHHGLARLPRGGRISIGVHARGGAAEIEVLNPCPPPQDALSGGNRHALPNILQRLSYHFGDAARMTRGYHDGYYRCTVRLPLQDTANDAHPDR</sequence>
<keyword evidence="4" id="KW-1185">Reference proteome</keyword>
<dbReference type="RefSeq" id="WP_248208688.1">
    <property type="nucleotide sequence ID" value="NZ_JALNMH010000007.1"/>
</dbReference>
<dbReference type="InterPro" id="IPR050640">
    <property type="entry name" value="Bact_2-comp_sensor_kinase"/>
</dbReference>
<organism evidence="3 4">
    <name type="scientific">Pseudomarimonas salicorniae</name>
    <dbReference type="NCBI Taxonomy" id="2933270"/>
    <lineage>
        <taxon>Bacteria</taxon>
        <taxon>Pseudomonadati</taxon>
        <taxon>Pseudomonadota</taxon>
        <taxon>Gammaproteobacteria</taxon>
        <taxon>Lysobacterales</taxon>
        <taxon>Lysobacteraceae</taxon>
        <taxon>Pseudomarimonas</taxon>
    </lineage>
</organism>
<keyword evidence="1" id="KW-1133">Transmembrane helix</keyword>
<protein>
    <submittedName>
        <fullName evidence="3">Histidine kinase</fullName>
    </submittedName>
</protein>
<dbReference type="PANTHER" id="PTHR34220">
    <property type="entry name" value="SENSOR HISTIDINE KINASE YPDA"/>
    <property type="match status" value="1"/>
</dbReference>
<dbReference type="EMBL" id="JALNMH010000007">
    <property type="protein sequence ID" value="MCK7593944.1"/>
    <property type="molecule type" value="Genomic_DNA"/>
</dbReference>
<feature type="transmembrane region" description="Helical" evidence="1">
    <location>
        <begin position="132"/>
        <end position="151"/>
    </location>
</feature>
<feature type="transmembrane region" description="Helical" evidence="1">
    <location>
        <begin position="89"/>
        <end position="112"/>
    </location>
</feature>
<dbReference type="Proteomes" id="UP001431449">
    <property type="component" value="Unassembled WGS sequence"/>
</dbReference>
<evidence type="ECO:0000256" key="1">
    <source>
        <dbReference type="SAM" id="Phobius"/>
    </source>
</evidence>
<evidence type="ECO:0000313" key="3">
    <source>
        <dbReference type="EMBL" id="MCK7593944.1"/>
    </source>
</evidence>
<keyword evidence="1" id="KW-0472">Membrane</keyword>
<keyword evidence="3" id="KW-0418">Kinase</keyword>